<dbReference type="HOGENOM" id="CLU_603694_0_0_9"/>
<protein>
    <recommendedName>
        <fullName evidence="4">PQQ enzyme repeat protein</fullName>
    </recommendedName>
</protein>
<dbReference type="STRING" id="592026.GCWU0000282_001217"/>
<reference evidence="2 3" key="1">
    <citation type="submission" date="2013-06" db="EMBL/GenBank/DDBJ databases">
        <authorList>
            <person name="Weinstock G."/>
            <person name="Sodergren E."/>
            <person name="Clifton S."/>
            <person name="Fulton L."/>
            <person name="Fulton B."/>
            <person name="Courtney L."/>
            <person name="Fronick C."/>
            <person name="Harrison M."/>
            <person name="Strong C."/>
            <person name="Farmer C."/>
            <person name="Delahaunty K."/>
            <person name="Markovic C."/>
            <person name="Hall O."/>
            <person name="Minx P."/>
            <person name="Tomlinson C."/>
            <person name="Mitreva M."/>
            <person name="Nelson J."/>
            <person name="Hou S."/>
            <person name="Wollam A."/>
            <person name="Pepin K.H."/>
            <person name="Johnson M."/>
            <person name="Bhonagiri V."/>
            <person name="Nash W.E."/>
            <person name="Warren W."/>
            <person name="Chinwalla A."/>
            <person name="Mardis E.R."/>
            <person name="Wilson R.K."/>
        </authorList>
    </citation>
    <scope>NUCLEOTIDE SEQUENCE [LARGE SCALE GENOMIC DNA]</scope>
    <source>
        <strain evidence="2 3">ATCC 51271</strain>
    </source>
</reference>
<organism evidence="2 3">
    <name type="scientific">Catonella morbi ATCC 51271</name>
    <dbReference type="NCBI Taxonomy" id="592026"/>
    <lineage>
        <taxon>Bacteria</taxon>
        <taxon>Bacillati</taxon>
        <taxon>Bacillota</taxon>
        <taxon>Clostridia</taxon>
        <taxon>Lachnospirales</taxon>
        <taxon>Lachnospiraceae</taxon>
        <taxon>Catonella</taxon>
    </lineage>
</organism>
<comment type="caution">
    <text evidence="2">The sequence shown here is derived from an EMBL/GenBank/DDBJ whole genome shotgun (WGS) entry which is preliminary data.</text>
</comment>
<proteinExistence type="predicted"/>
<dbReference type="InterPro" id="IPR043765">
    <property type="entry name" value="DUF5711"/>
</dbReference>
<dbReference type="eggNOG" id="ENOG502ZBIU">
    <property type="taxonomic scope" value="Bacteria"/>
</dbReference>
<evidence type="ECO:0000256" key="1">
    <source>
        <dbReference type="SAM" id="Phobius"/>
    </source>
</evidence>
<dbReference type="RefSeq" id="WP_023354097.1">
    <property type="nucleotide sequence ID" value="NZ_KI535367.1"/>
</dbReference>
<keyword evidence="1" id="KW-0472">Membrane</keyword>
<dbReference type="OrthoDB" id="1779345at2"/>
<feature type="transmembrane region" description="Helical" evidence="1">
    <location>
        <begin position="51"/>
        <end position="71"/>
    </location>
</feature>
<keyword evidence="1" id="KW-1133">Transmembrane helix</keyword>
<accession>V2Z988</accession>
<keyword evidence="1" id="KW-0812">Transmembrane</keyword>
<evidence type="ECO:0008006" key="4">
    <source>
        <dbReference type="Google" id="ProtNLM"/>
    </source>
</evidence>
<dbReference type="Pfam" id="PF18975">
    <property type="entry name" value="DUF5711"/>
    <property type="match status" value="1"/>
</dbReference>
<name>V2Z988_9FIRM</name>
<evidence type="ECO:0000313" key="3">
    <source>
        <dbReference type="Proteomes" id="UP000018227"/>
    </source>
</evidence>
<dbReference type="SUPFAM" id="SSF69322">
    <property type="entry name" value="Tricorn protease domain 2"/>
    <property type="match status" value="1"/>
</dbReference>
<evidence type="ECO:0000313" key="2">
    <source>
        <dbReference type="EMBL" id="ESL03505.1"/>
    </source>
</evidence>
<keyword evidence="3" id="KW-1185">Reference proteome</keyword>
<dbReference type="EMBL" id="ACIL03000009">
    <property type="protein sequence ID" value="ESL03505.1"/>
    <property type="molecule type" value="Genomic_DNA"/>
</dbReference>
<dbReference type="Proteomes" id="UP000018227">
    <property type="component" value="Unassembled WGS sequence"/>
</dbReference>
<sequence>MSDNKELNENELKEDKIKSILLNISEEEDSESDEINEEEERRTSAGKWIRGIIIALILIAVVPFAVVSIFFSKKTYTGYETIVESAKNLPEGSGYVTDYGKILCYNNEGISVYNSKGEIEWNAALNMTNPKITTNNGCAVVADIGGRNLLVVNHKNIPAKQVNLQMLQDILLVDISEQGEIAVLMEADKGYNIQLINPYDNNNSLKAEIKTYSKDDGYALSMAMSKDGSKLVTEYVKTDNNEIKSTLTFYNFDKIGENSNADRIVGVFPFEDTIFPKLKFADNNTVCAYGDNKIVCFEAKREPALIWEKKIAGRIERIAEDETGFAVLVDESNIAMVDSTSVASGSAVSSDYIDSDYLNNETVSKDKPVVYSFTYSGSKNFAEAVDINAKGMSFNDGETVLYSENNCIIFDSNGNQKFKTKFNDGIISLFPTNNKTKYYAVLGKKLKVIKLNE</sequence>
<gene>
    <name evidence="2" type="ORF">GCWU0000282_001217</name>
</gene>
<dbReference type="AlphaFoldDB" id="V2Z988"/>